<proteinExistence type="predicted"/>
<dbReference type="EMBL" id="JAAATY010000069">
    <property type="protein sequence ID" value="NRN71442.1"/>
    <property type="molecule type" value="Genomic_DNA"/>
</dbReference>
<reference evidence="1 2" key="1">
    <citation type="submission" date="2020-01" db="EMBL/GenBank/DDBJ databases">
        <title>Kibdelosporangium persica a novel Actinomycetes from a hot desert in Iran.</title>
        <authorList>
            <person name="Safaei N."/>
            <person name="Zaburannyi N."/>
            <person name="Mueller R."/>
            <person name="Wink J."/>
        </authorList>
    </citation>
    <scope>NUCLEOTIDE SEQUENCE [LARGE SCALE GENOMIC DNA]</scope>
    <source>
        <strain evidence="1 2">4NS15</strain>
    </source>
</reference>
<evidence type="ECO:0000313" key="2">
    <source>
        <dbReference type="Proteomes" id="UP000763557"/>
    </source>
</evidence>
<comment type="caution">
    <text evidence="1">The sequence shown here is derived from an EMBL/GenBank/DDBJ whole genome shotgun (WGS) entry which is preliminary data.</text>
</comment>
<dbReference type="Proteomes" id="UP000763557">
    <property type="component" value="Unassembled WGS sequence"/>
</dbReference>
<name>A0ABX2FJ75_9PSEU</name>
<gene>
    <name evidence="1" type="ORF">GC106_87220</name>
</gene>
<evidence type="ECO:0000313" key="1">
    <source>
        <dbReference type="EMBL" id="NRN71442.1"/>
    </source>
</evidence>
<keyword evidence="2" id="KW-1185">Reference proteome</keyword>
<organism evidence="1 2">
    <name type="scientific">Kibdelosporangium persicum</name>
    <dbReference type="NCBI Taxonomy" id="2698649"/>
    <lineage>
        <taxon>Bacteria</taxon>
        <taxon>Bacillati</taxon>
        <taxon>Actinomycetota</taxon>
        <taxon>Actinomycetes</taxon>
        <taxon>Pseudonocardiales</taxon>
        <taxon>Pseudonocardiaceae</taxon>
        <taxon>Kibdelosporangium</taxon>
    </lineage>
</organism>
<accession>A0ABX2FJ75</accession>
<evidence type="ECO:0008006" key="3">
    <source>
        <dbReference type="Google" id="ProtNLM"/>
    </source>
</evidence>
<dbReference type="RefSeq" id="WP_173142638.1">
    <property type="nucleotide sequence ID" value="NZ_CBCSGW010000127.1"/>
</dbReference>
<protein>
    <recommendedName>
        <fullName evidence="3">Excreted virulence factor EspC, type VII ESX diderm</fullName>
    </recommendedName>
</protein>
<sequence length="91" mass="9677">MPDGYKLDPATLEQVTGALRKAGTSLEDMDGGPGRPDAGELSDVIGAMMTKLVDDTLELAAGLNAAGDQVNNARNIYLVTENNHRRTFDSQ</sequence>